<organism evidence="1 2">
    <name type="scientific">Acetobacter pasteurianus subsp. pasteurianus</name>
    <dbReference type="NCBI Taxonomy" id="481145"/>
    <lineage>
        <taxon>Bacteria</taxon>
        <taxon>Pseudomonadati</taxon>
        <taxon>Pseudomonadota</taxon>
        <taxon>Alphaproteobacteria</taxon>
        <taxon>Acetobacterales</taxon>
        <taxon>Acetobacteraceae</taxon>
        <taxon>Acetobacter</taxon>
    </lineage>
</organism>
<protein>
    <submittedName>
        <fullName evidence="1">Uncharacterized protein</fullName>
    </submittedName>
</protein>
<reference evidence="1 2" key="1">
    <citation type="submission" date="2017-05" db="EMBL/GenBank/DDBJ databases">
        <title>Genome sequence of Acetobacter pasteurianus subsp. pasteurianus strain SRCM101342.</title>
        <authorList>
            <person name="Cho S.H."/>
        </authorList>
    </citation>
    <scope>NUCLEOTIDE SEQUENCE [LARGE SCALE GENOMIC DNA]</scope>
    <source>
        <strain evidence="1 2">SRCM101342</strain>
    </source>
</reference>
<evidence type="ECO:0000313" key="1">
    <source>
        <dbReference type="EMBL" id="ARW48102.1"/>
    </source>
</evidence>
<accession>A0A1Y0Y130</accession>
<name>A0A1Y0Y130_ACEPA</name>
<dbReference type="Proteomes" id="UP000196205">
    <property type="component" value="Chromosome"/>
</dbReference>
<dbReference type="AlphaFoldDB" id="A0A1Y0Y130"/>
<gene>
    <name evidence="1" type="ORF">S1001342_01779</name>
</gene>
<evidence type="ECO:0000313" key="2">
    <source>
        <dbReference type="Proteomes" id="UP000196205"/>
    </source>
</evidence>
<proteinExistence type="predicted"/>
<sequence>MTSDCTHCKSGWLDRGDIECVNGVLIDIDEAHEGWQQDVYYPPSPCQACPSCDGEAFDGQIECPACNSTGWKSGNDESLSRLKEWRGIA</sequence>
<dbReference type="EMBL" id="CP021509">
    <property type="protein sequence ID" value="ARW48102.1"/>
    <property type="molecule type" value="Genomic_DNA"/>
</dbReference>